<dbReference type="EMBL" id="MU001909">
    <property type="protein sequence ID" value="KAF2793937.1"/>
    <property type="molecule type" value="Genomic_DNA"/>
</dbReference>
<dbReference type="OrthoDB" id="5419608at2759"/>
<feature type="compositionally biased region" description="Low complexity" evidence="1">
    <location>
        <begin position="413"/>
        <end position="424"/>
    </location>
</feature>
<sequence>MRSFTATAWMAVLLAGGVKGAVLQVPTPLITPGPNSKLGVEAFMKRDNPDAVSLAKILLTAIPFSLREIAATNVPAVSSILWEEFLDDKKPEWFKDLPSDVQSYLIQQFGPSTAWQTPTATNSNSNSNSAATTQVSSLAQTSDSSIGTSAPTNLVTSIVTVSIGSTGVPIAMPSSSSSADSPTAKTSGLSRDQKIGIGVGVPLGILGAAALLLGCCFFLRRRHKKSVDGSQPPSSPGFIPRFAFQEKGEHHTPLNRHSGGKHLSQDTEYSNYSNWDDDVIETMENTQRANAGMKTHQAPVPAPPLYHTHSSNRARGKRTSYSSLHSVAEVHEPDESPVLPRESLLRQSPPRRQSFGLMSGPAQLKRKPVPSASANTTPRSSLNTNGERHSLVAAAAAASASQTLLRQPMPDHSNSSSTNSTNSTLSPGSGNHHLHTTPSPVSPLSDAPQPSKSNNPFSNDYQYVEDYGPEYMNVFHYDDLENGLYGGHTDLSRYPDPPAKNASRTEWPLRNAMGHRRNKSPLWDRVYEG</sequence>
<feature type="region of interest" description="Disordered" evidence="1">
    <location>
        <begin position="295"/>
        <end position="386"/>
    </location>
</feature>
<feature type="region of interest" description="Disordered" evidence="1">
    <location>
        <begin position="494"/>
        <end position="513"/>
    </location>
</feature>
<keyword evidence="2" id="KW-0812">Transmembrane</keyword>
<keyword evidence="2" id="KW-0472">Membrane</keyword>
<feature type="region of interest" description="Disordered" evidence="1">
    <location>
        <begin position="115"/>
        <end position="136"/>
    </location>
</feature>
<feature type="compositionally biased region" description="Low complexity" evidence="1">
    <location>
        <begin position="119"/>
        <end position="133"/>
    </location>
</feature>
<keyword evidence="2" id="KW-1133">Transmembrane helix</keyword>
<evidence type="ECO:0000256" key="2">
    <source>
        <dbReference type="SAM" id="Phobius"/>
    </source>
</evidence>
<feature type="compositionally biased region" description="Polar residues" evidence="1">
    <location>
        <begin position="448"/>
        <end position="461"/>
    </location>
</feature>
<feature type="transmembrane region" description="Helical" evidence="2">
    <location>
        <begin position="195"/>
        <end position="219"/>
    </location>
</feature>
<feature type="region of interest" description="Disordered" evidence="1">
    <location>
        <begin position="407"/>
        <end position="462"/>
    </location>
</feature>
<reference evidence="4" key="1">
    <citation type="journal article" date="2020" name="Stud. Mycol.">
        <title>101 Dothideomycetes genomes: a test case for predicting lifestyles and emergence of pathogens.</title>
        <authorList>
            <person name="Haridas S."/>
            <person name="Albert R."/>
            <person name="Binder M."/>
            <person name="Bloem J."/>
            <person name="Labutti K."/>
            <person name="Salamov A."/>
            <person name="Andreopoulos B."/>
            <person name="Baker S."/>
            <person name="Barry K."/>
            <person name="Bills G."/>
            <person name="Bluhm B."/>
            <person name="Cannon C."/>
            <person name="Castanera R."/>
            <person name="Culley D."/>
            <person name="Daum C."/>
            <person name="Ezra D."/>
            <person name="Gonzalez J."/>
            <person name="Henrissat B."/>
            <person name="Kuo A."/>
            <person name="Liang C."/>
            <person name="Lipzen A."/>
            <person name="Lutzoni F."/>
            <person name="Magnuson J."/>
            <person name="Mondo S."/>
            <person name="Nolan M."/>
            <person name="Ohm R."/>
            <person name="Pangilinan J."/>
            <person name="Park H.-J."/>
            <person name="Ramirez L."/>
            <person name="Alfaro M."/>
            <person name="Sun H."/>
            <person name="Tritt A."/>
            <person name="Yoshinaga Y."/>
            <person name="Zwiers L.-H."/>
            <person name="Turgeon B."/>
            <person name="Goodwin S."/>
            <person name="Spatafora J."/>
            <person name="Crous P."/>
            <person name="Grigoriev I."/>
        </authorList>
    </citation>
    <scope>NUCLEOTIDE SEQUENCE</scope>
    <source>
        <strain evidence="4">CBS 109.77</strain>
    </source>
</reference>
<dbReference type="Proteomes" id="UP000799757">
    <property type="component" value="Unassembled WGS sequence"/>
</dbReference>
<evidence type="ECO:0000256" key="1">
    <source>
        <dbReference type="SAM" id="MobiDB-lite"/>
    </source>
</evidence>
<evidence type="ECO:0000313" key="5">
    <source>
        <dbReference type="Proteomes" id="UP000799757"/>
    </source>
</evidence>
<accession>A0A6A6XE08</accession>
<feature type="signal peptide" evidence="3">
    <location>
        <begin position="1"/>
        <end position="20"/>
    </location>
</feature>
<gene>
    <name evidence="4" type="ORF">K505DRAFT_374992</name>
</gene>
<proteinExistence type="predicted"/>
<evidence type="ECO:0008006" key="6">
    <source>
        <dbReference type="Google" id="ProtNLM"/>
    </source>
</evidence>
<feature type="compositionally biased region" description="Polar residues" evidence="1">
    <location>
        <begin position="372"/>
        <end position="385"/>
    </location>
</feature>
<keyword evidence="5" id="KW-1185">Reference proteome</keyword>
<protein>
    <recommendedName>
        <fullName evidence="6">Mid2 domain-containing protein</fullName>
    </recommendedName>
</protein>
<dbReference type="AlphaFoldDB" id="A0A6A6XE08"/>
<evidence type="ECO:0000313" key="4">
    <source>
        <dbReference type="EMBL" id="KAF2793937.1"/>
    </source>
</evidence>
<organism evidence="4 5">
    <name type="scientific">Melanomma pulvis-pyrius CBS 109.77</name>
    <dbReference type="NCBI Taxonomy" id="1314802"/>
    <lineage>
        <taxon>Eukaryota</taxon>
        <taxon>Fungi</taxon>
        <taxon>Dikarya</taxon>
        <taxon>Ascomycota</taxon>
        <taxon>Pezizomycotina</taxon>
        <taxon>Dothideomycetes</taxon>
        <taxon>Pleosporomycetidae</taxon>
        <taxon>Pleosporales</taxon>
        <taxon>Melanommataceae</taxon>
        <taxon>Melanomma</taxon>
    </lineage>
</organism>
<evidence type="ECO:0000256" key="3">
    <source>
        <dbReference type="SAM" id="SignalP"/>
    </source>
</evidence>
<keyword evidence="3" id="KW-0732">Signal</keyword>
<feature type="chain" id="PRO_5025425281" description="Mid2 domain-containing protein" evidence="3">
    <location>
        <begin position="21"/>
        <end position="529"/>
    </location>
</feature>
<name>A0A6A6XE08_9PLEO</name>